<evidence type="ECO:0000256" key="3">
    <source>
        <dbReference type="SAM" id="MobiDB-lite"/>
    </source>
</evidence>
<dbReference type="InterPro" id="IPR013783">
    <property type="entry name" value="Ig-like_fold"/>
</dbReference>
<reference evidence="7 8" key="1">
    <citation type="submission" date="2015-09" db="EMBL/GenBank/DDBJ databases">
        <authorList>
            <consortium name="Pathogen Informatics"/>
        </authorList>
    </citation>
    <scope>NUCLEOTIDE SEQUENCE [LARGE SCALE GENOMIC DNA]</scope>
    <source>
        <strain evidence="7 8">2789STDY5834959</strain>
    </source>
</reference>
<feature type="domain" description="NEAT" evidence="6">
    <location>
        <begin position="448"/>
        <end position="606"/>
    </location>
</feature>
<feature type="signal peptide" evidence="4">
    <location>
        <begin position="1"/>
        <end position="25"/>
    </location>
</feature>
<dbReference type="RefSeq" id="WP_009264511.1">
    <property type="nucleotide sequence ID" value="NZ_CYXY01000002.1"/>
</dbReference>
<keyword evidence="2 4" id="KW-0732">Signal</keyword>
<evidence type="ECO:0000313" key="8">
    <source>
        <dbReference type="Proteomes" id="UP000095553"/>
    </source>
</evidence>
<dbReference type="InterPro" id="IPR007329">
    <property type="entry name" value="FMN-bd"/>
</dbReference>
<dbReference type="Gene3D" id="2.60.40.1850">
    <property type="match status" value="2"/>
</dbReference>
<sequence length="740" mass="80685">MRKTKYHIKKKIMPLLLAVAMAGTATPIYVAHPAIVKAAVSNAFGTNKISLSAGSYTVPVSLKKADDVEQNSMAAGAVGKNATLEVAEDGTASLEVELKALNLYGMTGAAKDLKVYQGNDIKSETKDVTVEETDEAGNPTKIKFTISESVKTTDGIYLHMTISPMGMGTDAFLKVDYASLKGNENVSDGTKENTIHIAQFGGYDIKTTVTYKDGKVTDLQIKGENFEGKYAEENENIYLPKAINKIKDQIQGLDITDQNSFDKVDTVSGATTSASAIKNAVMESLGLTSKEEVLAPAPETVEEGTYEIQMKNMTSTVEHSLSAANSENKVTATLKVDKNRKMTLSYPVVTKEAMDVLAFNGYYNGSDLTKEGSEETKDGESVTTVNMPLTGDKPELTYKANFKMYVPAMSNLSGEHGGITFDHGKFDTDAVITLYWDTLKEKKDKEVLSDGIYKVDAKMLKTNGKHLSMANDAIAHKVKLTVKDGKYYVTLNLKAMNIPFGGQTFHGYLNKIQYIENGTEKDVTVDQIQKNTNGDIVSDEFGSNYPDLVTFPLTDEAVETGIAPMQVFIPIMDSIASGMGTQKMNLSLDFTSAVKTTADDKDFSSGDVTEEAPKKEEQKPSTTVQKPVATVQKPTATQTTTTVKLVAVTGLKVKNSSKKTVTVTWKKVKGATGYVVYRATKKNGKYKAVKTITKASTTKFKNKKLKKKKTYYYKVRANKKAGKKVTYSKYSKAVSVKIKK</sequence>
<evidence type="ECO:0000256" key="4">
    <source>
        <dbReference type="SAM" id="SignalP"/>
    </source>
</evidence>
<feature type="domain" description="Fibronectin type-III" evidence="5">
    <location>
        <begin position="647"/>
        <end position="740"/>
    </location>
</feature>
<evidence type="ECO:0000313" key="7">
    <source>
        <dbReference type="EMBL" id="CUM76049.1"/>
    </source>
</evidence>
<dbReference type="SMART" id="SM00900">
    <property type="entry name" value="FMN_bind"/>
    <property type="match status" value="1"/>
</dbReference>
<accession>A0A173REG6</accession>
<comment type="subcellular location">
    <subcellularLocation>
        <location evidence="1">Cell envelope</location>
    </subcellularLocation>
</comment>
<gene>
    <name evidence="7" type="ORF">ERS852571_00445</name>
</gene>
<evidence type="ECO:0000259" key="5">
    <source>
        <dbReference type="PROSITE" id="PS50853"/>
    </source>
</evidence>
<dbReference type="SMART" id="SM00060">
    <property type="entry name" value="FN3"/>
    <property type="match status" value="1"/>
</dbReference>
<dbReference type="InterPro" id="IPR036116">
    <property type="entry name" value="FN3_sf"/>
</dbReference>
<dbReference type="AlphaFoldDB" id="A0A173REG6"/>
<dbReference type="Pfam" id="PF04205">
    <property type="entry name" value="FMN_bind"/>
    <property type="match status" value="1"/>
</dbReference>
<dbReference type="SMART" id="SM00725">
    <property type="entry name" value="NEAT"/>
    <property type="match status" value="2"/>
</dbReference>
<dbReference type="InterPro" id="IPR006635">
    <property type="entry name" value="NEAT_dom"/>
</dbReference>
<dbReference type="GO" id="GO:0016020">
    <property type="term" value="C:membrane"/>
    <property type="evidence" value="ECO:0007669"/>
    <property type="project" value="InterPro"/>
</dbReference>
<name>A0A173REG6_ANAHA</name>
<feature type="region of interest" description="Disordered" evidence="3">
    <location>
        <begin position="601"/>
        <end position="630"/>
    </location>
</feature>
<organism evidence="7 8">
    <name type="scientific">Anaerostipes hadrus</name>
    <dbReference type="NCBI Taxonomy" id="649756"/>
    <lineage>
        <taxon>Bacteria</taxon>
        <taxon>Bacillati</taxon>
        <taxon>Bacillota</taxon>
        <taxon>Clostridia</taxon>
        <taxon>Lachnospirales</taxon>
        <taxon>Lachnospiraceae</taxon>
        <taxon>Anaerostipes</taxon>
    </lineage>
</organism>
<evidence type="ECO:0000256" key="1">
    <source>
        <dbReference type="ARBA" id="ARBA00004196"/>
    </source>
</evidence>
<protein>
    <submittedName>
        <fullName evidence="7">Phage-related lysozyme (Muraminidase)</fullName>
    </submittedName>
</protein>
<evidence type="ECO:0000256" key="2">
    <source>
        <dbReference type="ARBA" id="ARBA00022729"/>
    </source>
</evidence>
<dbReference type="PROSITE" id="PS50853">
    <property type="entry name" value="FN3"/>
    <property type="match status" value="1"/>
</dbReference>
<dbReference type="EMBL" id="CYXY01000002">
    <property type="protein sequence ID" value="CUM76049.1"/>
    <property type="molecule type" value="Genomic_DNA"/>
</dbReference>
<evidence type="ECO:0000259" key="6">
    <source>
        <dbReference type="PROSITE" id="PS50978"/>
    </source>
</evidence>
<dbReference type="SUPFAM" id="SSF158911">
    <property type="entry name" value="NEAT domain-like"/>
    <property type="match status" value="2"/>
</dbReference>
<dbReference type="CDD" id="cd06920">
    <property type="entry name" value="NEAT"/>
    <property type="match status" value="2"/>
</dbReference>
<dbReference type="Gene3D" id="3.90.1010.20">
    <property type="match status" value="1"/>
</dbReference>
<proteinExistence type="predicted"/>
<feature type="chain" id="PRO_5039120421" evidence="4">
    <location>
        <begin position="26"/>
        <end position="740"/>
    </location>
</feature>
<dbReference type="GO" id="GO:0010181">
    <property type="term" value="F:FMN binding"/>
    <property type="evidence" value="ECO:0007669"/>
    <property type="project" value="InterPro"/>
</dbReference>
<dbReference type="Gene3D" id="2.60.40.10">
    <property type="entry name" value="Immunoglobulins"/>
    <property type="match status" value="1"/>
</dbReference>
<dbReference type="Pfam" id="PF05031">
    <property type="entry name" value="NEAT"/>
    <property type="match status" value="2"/>
</dbReference>
<dbReference type="Pfam" id="PF00041">
    <property type="entry name" value="fn3"/>
    <property type="match status" value="1"/>
</dbReference>
<dbReference type="Proteomes" id="UP000095553">
    <property type="component" value="Unassembled WGS sequence"/>
</dbReference>
<dbReference type="InterPro" id="IPR003961">
    <property type="entry name" value="FN3_dom"/>
</dbReference>
<dbReference type="PROSITE" id="PS50978">
    <property type="entry name" value="NEAT"/>
    <property type="match status" value="1"/>
</dbReference>
<dbReference type="InterPro" id="IPR037250">
    <property type="entry name" value="NEAT_dom_sf"/>
</dbReference>
<dbReference type="SUPFAM" id="SSF49265">
    <property type="entry name" value="Fibronectin type III"/>
    <property type="match status" value="1"/>
</dbReference>
<dbReference type="GO" id="GO:0030313">
    <property type="term" value="C:cell envelope"/>
    <property type="evidence" value="ECO:0007669"/>
    <property type="project" value="UniProtKB-SubCell"/>
</dbReference>